<proteinExistence type="predicted"/>
<keyword evidence="2" id="KW-0175">Coiled coil</keyword>
<name>A0A7C3MN07_DICTH</name>
<comment type="caution">
    <text evidence="4">The sequence shown here is derived from an EMBL/GenBank/DDBJ whole genome shotgun (WGS) entry which is preliminary data.</text>
</comment>
<dbReference type="PANTHER" id="PTHR21666">
    <property type="entry name" value="PEPTIDASE-RELATED"/>
    <property type="match status" value="1"/>
</dbReference>
<dbReference type="Gene3D" id="2.70.70.10">
    <property type="entry name" value="Glucose Permease (Domain IIA)"/>
    <property type="match status" value="1"/>
</dbReference>
<feature type="domain" description="M23ase beta-sheet core" evidence="3">
    <location>
        <begin position="277"/>
        <end position="371"/>
    </location>
</feature>
<dbReference type="CDD" id="cd12797">
    <property type="entry name" value="M23_peptidase"/>
    <property type="match status" value="1"/>
</dbReference>
<gene>
    <name evidence="4" type="ORF">ENW00_01675</name>
</gene>
<dbReference type="InterPro" id="IPR011055">
    <property type="entry name" value="Dup_hybrid_motif"/>
</dbReference>
<dbReference type="SUPFAM" id="SSF51261">
    <property type="entry name" value="Duplicated hybrid motif"/>
    <property type="match status" value="1"/>
</dbReference>
<evidence type="ECO:0000256" key="2">
    <source>
        <dbReference type="SAM" id="Coils"/>
    </source>
</evidence>
<dbReference type="Pfam" id="PF01551">
    <property type="entry name" value="Peptidase_M23"/>
    <property type="match status" value="1"/>
</dbReference>
<feature type="coiled-coil region" evidence="2">
    <location>
        <begin position="158"/>
        <end position="244"/>
    </location>
</feature>
<dbReference type="InterPro" id="IPR050570">
    <property type="entry name" value="Cell_wall_metabolism_enzyme"/>
</dbReference>
<feature type="coiled-coil region" evidence="2">
    <location>
        <begin position="28"/>
        <end position="104"/>
    </location>
</feature>
<keyword evidence="1" id="KW-0732">Signal</keyword>
<accession>A0A7C3MN07</accession>
<dbReference type="GO" id="GO:0004222">
    <property type="term" value="F:metalloendopeptidase activity"/>
    <property type="evidence" value="ECO:0007669"/>
    <property type="project" value="TreeGrafter"/>
</dbReference>
<evidence type="ECO:0000313" key="4">
    <source>
        <dbReference type="EMBL" id="HFX12852.1"/>
    </source>
</evidence>
<dbReference type="FunFam" id="2.70.70.10:FF:000006">
    <property type="entry name" value="M23 family peptidase"/>
    <property type="match status" value="1"/>
</dbReference>
<dbReference type="EMBL" id="DTIN01000009">
    <property type="protein sequence ID" value="HFX12852.1"/>
    <property type="molecule type" value="Genomic_DNA"/>
</dbReference>
<protein>
    <submittedName>
        <fullName evidence="4">Peptidase M23</fullName>
    </submittedName>
</protein>
<organism evidence="4">
    <name type="scientific">Dictyoglomus thermophilum</name>
    <dbReference type="NCBI Taxonomy" id="14"/>
    <lineage>
        <taxon>Bacteria</taxon>
        <taxon>Pseudomonadati</taxon>
        <taxon>Dictyoglomota</taxon>
        <taxon>Dictyoglomia</taxon>
        <taxon>Dictyoglomales</taxon>
        <taxon>Dictyoglomaceae</taxon>
        <taxon>Dictyoglomus</taxon>
    </lineage>
</organism>
<dbReference type="Gene3D" id="6.10.250.3150">
    <property type="match status" value="1"/>
</dbReference>
<reference evidence="4" key="1">
    <citation type="journal article" date="2020" name="mSystems">
        <title>Genome- and Community-Level Interaction Insights into Carbon Utilization and Element Cycling Functions of Hydrothermarchaeota in Hydrothermal Sediment.</title>
        <authorList>
            <person name="Zhou Z."/>
            <person name="Liu Y."/>
            <person name="Xu W."/>
            <person name="Pan J."/>
            <person name="Luo Z.H."/>
            <person name="Li M."/>
        </authorList>
    </citation>
    <scope>NUCLEOTIDE SEQUENCE [LARGE SCALE GENOMIC DNA]</scope>
    <source>
        <strain evidence="4">SpSt-81</strain>
    </source>
</reference>
<evidence type="ECO:0000256" key="1">
    <source>
        <dbReference type="ARBA" id="ARBA00022729"/>
    </source>
</evidence>
<sequence length="376" mass="43013">MKRIITVTVVLSLLLVPIFTWGNVDYTILQKQKELQKKREQINSLKMQVKNLEKKELNIVQEISKIDMDLDKAERDLSMAETKLREAQAKLVVLSTQLSIMQRNLRYRSLNYKESLGDIFKTIQPKIYLDIIFTQNTFASIAVPYYLKILMKKEVNRLQSIDKQCKDIDKKKKEWEAEKRKVELLVKDISERKGYIEAKKKERKAFLQKIREQKRYQQQVIATLERESKEIENFIKRLASSKIQKAKKGYLSWPVIGSVTSGFGMRRHPILGGAPLFHTGIDISADYGTPIRAVASGRVIFAGWYGGYGNMIIIDHGGNISTVYGHLSRIAVRSGEEVSEGDIIGYVGSTGLSTGPHLHFEVRVNGEPVDPINWLK</sequence>
<dbReference type="AlphaFoldDB" id="A0A7C3MN07"/>
<dbReference type="InterPro" id="IPR016047">
    <property type="entry name" value="M23ase_b-sheet_dom"/>
</dbReference>
<dbReference type="PANTHER" id="PTHR21666:SF289">
    <property type="entry name" value="L-ALA--D-GLU ENDOPEPTIDASE"/>
    <property type="match status" value="1"/>
</dbReference>
<evidence type="ECO:0000259" key="3">
    <source>
        <dbReference type="Pfam" id="PF01551"/>
    </source>
</evidence>